<proteinExistence type="inferred from homology"/>
<dbReference type="Gene3D" id="3.40.140.10">
    <property type="entry name" value="Cytidine Deaminase, domain 2"/>
    <property type="match status" value="1"/>
</dbReference>
<sequence>MSPVSSSSSANMLSTTVSVAPLVLLSVVDHYERVMKTTATSTSGSTKRVLGVILGDNTQKDSLKVTNSFAIPFEEDEKNPDIWFLDHNFIENMLEMFKKINAKEKLIGWYHSGPKLKSSDLKINEIFKKFTPSPLLLIVDVNSTDKIDIPTDCYTSIEEIKEDGSSSEKTFIHLPSTILAEEAEEIGVEHLLRDIRDQACGNLSIRLTNNFKSLSSLKERLLTIVGYLSKIKTGDLPVNHVILGKLQDIFNLLPNISAFSADLLDQESGESENKHLTTAFNVKTNDELMILYVSSLVRSIIAFHDLIENKIQNKKSNEANLKDPSLSKANDSDYDAMEEVVEIGRS</sequence>
<name>A0AAN6HYF0_9ASCO</name>
<dbReference type="InterPro" id="IPR033858">
    <property type="entry name" value="MPN_RPN7_8"/>
</dbReference>
<keyword evidence="3" id="KW-0647">Proteasome</keyword>
<evidence type="ECO:0000256" key="2">
    <source>
        <dbReference type="ARBA" id="ARBA00008568"/>
    </source>
</evidence>
<dbReference type="Pfam" id="PF13012">
    <property type="entry name" value="MitMem_reg"/>
    <property type="match status" value="1"/>
</dbReference>
<evidence type="ECO:0000256" key="3">
    <source>
        <dbReference type="ARBA" id="ARBA00022942"/>
    </source>
</evidence>
<comment type="caution">
    <text evidence="5">The sequence shown here is derived from an EMBL/GenBank/DDBJ whole genome shotgun (WGS) entry which is preliminary data.</text>
</comment>
<dbReference type="InterPro" id="IPR037518">
    <property type="entry name" value="MPN"/>
</dbReference>
<reference evidence="5" key="1">
    <citation type="journal article" date="2021" name="G3 (Bethesda)">
        <title>Genomic diversity, chromosomal rearrangements, and interspecies hybridization in the ogataea polymorpha species complex.</title>
        <authorList>
            <person name="Hanson S.J."/>
            <person name="Cinneide E.O."/>
            <person name="Salzberg L.I."/>
            <person name="Wolfe K.H."/>
            <person name="McGowan J."/>
            <person name="Fitzpatrick D.A."/>
            <person name="Matlin K."/>
        </authorList>
    </citation>
    <scope>NUCLEOTIDE SEQUENCE</scope>
    <source>
        <strain evidence="5">83-405-1</strain>
    </source>
</reference>
<dbReference type="CDD" id="cd08062">
    <property type="entry name" value="MPN_RPN7_8"/>
    <property type="match status" value="1"/>
</dbReference>
<evidence type="ECO:0000256" key="1">
    <source>
        <dbReference type="ARBA" id="ARBA00002187"/>
    </source>
</evidence>
<organism evidence="5 6">
    <name type="scientific">Ogataea haglerorum</name>
    <dbReference type="NCBI Taxonomy" id="1937702"/>
    <lineage>
        <taxon>Eukaryota</taxon>
        <taxon>Fungi</taxon>
        <taxon>Dikarya</taxon>
        <taxon>Ascomycota</taxon>
        <taxon>Saccharomycotina</taxon>
        <taxon>Pichiomycetes</taxon>
        <taxon>Pichiales</taxon>
        <taxon>Pichiaceae</taxon>
        <taxon>Ogataea</taxon>
    </lineage>
</organism>
<dbReference type="PANTHER" id="PTHR10540:SF7">
    <property type="entry name" value="26S PROTEASOME NON-ATPASE REGULATORY SUBUNIT 7"/>
    <property type="match status" value="1"/>
</dbReference>
<dbReference type="PANTHER" id="PTHR10540">
    <property type="entry name" value="EUKARYOTIC TRANSLATION INITIATION FACTOR 3 SUBUNIT F-RELATED"/>
    <property type="match status" value="1"/>
</dbReference>
<dbReference type="PROSITE" id="PS50249">
    <property type="entry name" value="MPN"/>
    <property type="match status" value="1"/>
</dbReference>
<gene>
    <name evidence="5" type="ORF">KL933_004737</name>
</gene>
<dbReference type="Pfam" id="PF01398">
    <property type="entry name" value="JAB"/>
    <property type="match status" value="1"/>
</dbReference>
<dbReference type="GO" id="GO:0005838">
    <property type="term" value="C:proteasome regulatory particle"/>
    <property type="evidence" value="ECO:0007669"/>
    <property type="project" value="InterPro"/>
</dbReference>
<accession>A0AAN6HYF0</accession>
<dbReference type="EMBL" id="JAHLUH010000016">
    <property type="protein sequence ID" value="KAG7724543.1"/>
    <property type="molecule type" value="Genomic_DNA"/>
</dbReference>
<dbReference type="SMART" id="SM00232">
    <property type="entry name" value="JAB_MPN"/>
    <property type="match status" value="1"/>
</dbReference>
<evidence type="ECO:0000313" key="6">
    <source>
        <dbReference type="Proteomes" id="UP000738402"/>
    </source>
</evidence>
<feature type="domain" description="MPN" evidence="4">
    <location>
        <begin position="17"/>
        <end position="163"/>
    </location>
</feature>
<evidence type="ECO:0000259" key="4">
    <source>
        <dbReference type="PROSITE" id="PS50249"/>
    </source>
</evidence>
<dbReference type="Proteomes" id="UP000738402">
    <property type="component" value="Unassembled WGS sequence"/>
</dbReference>
<dbReference type="GO" id="GO:0008237">
    <property type="term" value="F:metallopeptidase activity"/>
    <property type="evidence" value="ECO:0007669"/>
    <property type="project" value="InterPro"/>
</dbReference>
<dbReference type="InterPro" id="IPR024969">
    <property type="entry name" value="EIF3F/CSN6-like_C"/>
</dbReference>
<evidence type="ECO:0000313" key="5">
    <source>
        <dbReference type="EMBL" id="KAG7724543.1"/>
    </source>
</evidence>
<dbReference type="InterPro" id="IPR000555">
    <property type="entry name" value="JAMM/MPN+_dom"/>
</dbReference>
<protein>
    <recommendedName>
        <fullName evidence="4">MPN domain-containing protein</fullName>
    </recommendedName>
</protein>
<comment type="similarity">
    <text evidence="2">Belongs to the peptidase M67A family.</text>
</comment>
<comment type="function">
    <text evidence="1">Acts as a regulatory subunit of the 26S proteasome which is involved in the ATP-dependent degradation of ubiquitinated proteins.</text>
</comment>
<dbReference type="AlphaFoldDB" id="A0AAN6HYF0"/>
<dbReference type="GO" id="GO:0043161">
    <property type="term" value="P:proteasome-mediated ubiquitin-dependent protein catabolic process"/>
    <property type="evidence" value="ECO:0007669"/>
    <property type="project" value="TreeGrafter"/>
</dbReference>